<dbReference type="Pfam" id="PF14610">
    <property type="entry name" value="Psg1"/>
    <property type="match status" value="1"/>
</dbReference>
<keyword evidence="2" id="KW-0812">Transmembrane</keyword>
<dbReference type="OrthoDB" id="4084551at2759"/>
<gene>
    <name evidence="4" type="ORF">ESCO_000335</name>
</gene>
<reference evidence="4 5" key="1">
    <citation type="submission" date="2015-07" db="EMBL/GenBank/DDBJ databases">
        <title>The genome of the fungus Escovopsis weberi, a specialized disease agent of ant agriculture.</title>
        <authorList>
            <person name="de Man T.J."/>
            <person name="Stajich J.E."/>
            <person name="Kubicek C.P."/>
            <person name="Chenthamara K."/>
            <person name="Atanasova L."/>
            <person name="Druzhinina I.S."/>
            <person name="Birnbaum S."/>
            <person name="Barribeau S.M."/>
            <person name="Teiling C."/>
            <person name="Suen G."/>
            <person name="Currie C."/>
            <person name="Gerardo N.M."/>
        </authorList>
    </citation>
    <scope>NUCLEOTIDE SEQUENCE [LARGE SCALE GENOMIC DNA]</scope>
</reference>
<proteinExistence type="predicted"/>
<feature type="region of interest" description="Disordered" evidence="1">
    <location>
        <begin position="26"/>
        <end position="83"/>
    </location>
</feature>
<feature type="signal peptide" evidence="3">
    <location>
        <begin position="1"/>
        <end position="16"/>
    </location>
</feature>
<protein>
    <submittedName>
        <fullName evidence="4">Uncharacterized protein</fullName>
    </submittedName>
</protein>
<dbReference type="AlphaFoldDB" id="A0A0M8N3D4"/>
<feature type="chain" id="PRO_5005818878" evidence="3">
    <location>
        <begin position="17"/>
        <end position="427"/>
    </location>
</feature>
<keyword evidence="2" id="KW-1133">Transmembrane helix</keyword>
<dbReference type="InterPro" id="IPR028000">
    <property type="entry name" value="Pma1"/>
</dbReference>
<evidence type="ECO:0000256" key="2">
    <source>
        <dbReference type="SAM" id="Phobius"/>
    </source>
</evidence>
<feature type="transmembrane region" description="Helical" evidence="2">
    <location>
        <begin position="268"/>
        <end position="289"/>
    </location>
</feature>
<keyword evidence="3" id="KW-0732">Signal</keyword>
<name>A0A0M8N3D4_ESCWE</name>
<dbReference type="Proteomes" id="UP000053831">
    <property type="component" value="Unassembled WGS sequence"/>
</dbReference>
<organism evidence="4 5">
    <name type="scientific">Escovopsis weberi</name>
    <dbReference type="NCBI Taxonomy" id="150374"/>
    <lineage>
        <taxon>Eukaryota</taxon>
        <taxon>Fungi</taxon>
        <taxon>Dikarya</taxon>
        <taxon>Ascomycota</taxon>
        <taxon>Pezizomycotina</taxon>
        <taxon>Sordariomycetes</taxon>
        <taxon>Hypocreomycetidae</taxon>
        <taxon>Hypocreales</taxon>
        <taxon>Hypocreaceae</taxon>
        <taxon>Escovopsis</taxon>
    </lineage>
</organism>
<evidence type="ECO:0000256" key="1">
    <source>
        <dbReference type="SAM" id="MobiDB-lite"/>
    </source>
</evidence>
<keyword evidence="5" id="KW-1185">Reference proteome</keyword>
<feature type="compositionally biased region" description="Polar residues" evidence="1">
    <location>
        <begin position="65"/>
        <end position="82"/>
    </location>
</feature>
<sequence>MHALAILAALCGSAAAVPGPVPAPVPGTKTRPLPSASASAVLRARDGTPADPSSPWVSVDDEGRPSTTFTPSMTTISGTPSAVNGAPHDLTASVYTWTSWGSVSTSTGSPPNPTAAAGGSPVGSFSRCFNRDGEFAPFCRPSHNSTLLTGTTYYVTWDPDFYNTTALVGKNTTVDITVRLDFWNHTSSAWEKLVTLDDARVPAAWGFFPLPLDDSYRMGEKLNNISISLLAGPAGSQDRKNSVRLPLAAARPALPSTPPTQVPRGKTLFIALPISIVAFVALVVGGCVWNQKTRRIELGNIMGRSRRGYSGRGTRRRMMMFQGARAKEHHGIQLDDGAAATQGLHEGPLALRGDGGAAAAAAGAAGVGYRDVPERARRDSDVLGSLAESPVRDEFEHDHDHDGHVGGGNAFRDEIARQDEERQFHAY</sequence>
<dbReference type="EMBL" id="LGSR01000020">
    <property type="protein sequence ID" value="KOS19130.1"/>
    <property type="molecule type" value="Genomic_DNA"/>
</dbReference>
<comment type="caution">
    <text evidence="4">The sequence shown here is derived from an EMBL/GenBank/DDBJ whole genome shotgun (WGS) entry which is preliminary data.</text>
</comment>
<accession>A0A0M8N3D4</accession>
<evidence type="ECO:0000256" key="3">
    <source>
        <dbReference type="SAM" id="SignalP"/>
    </source>
</evidence>
<evidence type="ECO:0000313" key="4">
    <source>
        <dbReference type="EMBL" id="KOS19130.1"/>
    </source>
</evidence>
<evidence type="ECO:0000313" key="5">
    <source>
        <dbReference type="Proteomes" id="UP000053831"/>
    </source>
</evidence>
<keyword evidence="2" id="KW-0472">Membrane</keyword>